<reference evidence="2" key="1">
    <citation type="submission" date="2018-08" db="EMBL/GenBank/DDBJ databases">
        <authorList>
            <person name="Chevrot R."/>
        </authorList>
    </citation>
    <scope>NUCLEOTIDE SEQUENCE [LARGE SCALE GENOMIC DNA]</scope>
</reference>
<protein>
    <submittedName>
        <fullName evidence="1">Uncharacterized protein</fullName>
    </submittedName>
</protein>
<evidence type="ECO:0000313" key="1">
    <source>
        <dbReference type="EMBL" id="SYX83284.1"/>
    </source>
</evidence>
<proteinExistence type="predicted"/>
<gene>
    <name evidence="1" type="ORF">PBLR_11706</name>
</gene>
<accession>A0A383R9T7</accession>
<dbReference type="EMBL" id="LS992241">
    <property type="protein sequence ID" value="SYX83284.1"/>
    <property type="molecule type" value="Genomic_DNA"/>
</dbReference>
<name>A0A383R9T7_PAEAL</name>
<dbReference type="Proteomes" id="UP000304148">
    <property type="component" value="Chromosome"/>
</dbReference>
<evidence type="ECO:0000313" key="2">
    <source>
        <dbReference type="Proteomes" id="UP000304148"/>
    </source>
</evidence>
<dbReference type="AlphaFoldDB" id="A0A383R9T7"/>
<organism evidence="1 2">
    <name type="scientific">Paenibacillus alvei</name>
    <name type="common">Bacillus alvei</name>
    <dbReference type="NCBI Taxonomy" id="44250"/>
    <lineage>
        <taxon>Bacteria</taxon>
        <taxon>Bacillati</taxon>
        <taxon>Bacillota</taxon>
        <taxon>Bacilli</taxon>
        <taxon>Bacillales</taxon>
        <taxon>Paenibacillaceae</taxon>
        <taxon>Paenibacillus</taxon>
    </lineage>
</organism>
<sequence>MITCLSFIGNGVILSFWEFSLVAGLECMRGLKEKAGLIENWSNDFKKIRVAIGRPQQHEQHEYTS</sequence>